<dbReference type="Proteomes" id="UP001497700">
    <property type="component" value="Unassembled WGS sequence"/>
</dbReference>
<dbReference type="EMBL" id="MU393613">
    <property type="protein sequence ID" value="KAI4859799.1"/>
    <property type="molecule type" value="Genomic_DNA"/>
</dbReference>
<organism evidence="1 2">
    <name type="scientific">Hypoxylon rubiginosum</name>
    <dbReference type="NCBI Taxonomy" id="110542"/>
    <lineage>
        <taxon>Eukaryota</taxon>
        <taxon>Fungi</taxon>
        <taxon>Dikarya</taxon>
        <taxon>Ascomycota</taxon>
        <taxon>Pezizomycotina</taxon>
        <taxon>Sordariomycetes</taxon>
        <taxon>Xylariomycetidae</taxon>
        <taxon>Xylariales</taxon>
        <taxon>Hypoxylaceae</taxon>
        <taxon>Hypoxylon</taxon>
    </lineage>
</organism>
<evidence type="ECO:0000313" key="2">
    <source>
        <dbReference type="Proteomes" id="UP001497700"/>
    </source>
</evidence>
<reference evidence="1 2" key="1">
    <citation type="journal article" date="2022" name="New Phytol.">
        <title>Ecological generalism drives hyperdiversity of secondary metabolite gene clusters in xylarialean endophytes.</title>
        <authorList>
            <person name="Franco M.E.E."/>
            <person name="Wisecaver J.H."/>
            <person name="Arnold A.E."/>
            <person name="Ju Y.M."/>
            <person name="Slot J.C."/>
            <person name="Ahrendt S."/>
            <person name="Moore L.P."/>
            <person name="Eastman K.E."/>
            <person name="Scott K."/>
            <person name="Konkel Z."/>
            <person name="Mondo S.J."/>
            <person name="Kuo A."/>
            <person name="Hayes R.D."/>
            <person name="Haridas S."/>
            <person name="Andreopoulos B."/>
            <person name="Riley R."/>
            <person name="LaButti K."/>
            <person name="Pangilinan J."/>
            <person name="Lipzen A."/>
            <person name="Amirebrahimi M."/>
            <person name="Yan J."/>
            <person name="Adam C."/>
            <person name="Keymanesh K."/>
            <person name="Ng V."/>
            <person name="Louie K."/>
            <person name="Northen T."/>
            <person name="Drula E."/>
            <person name="Henrissat B."/>
            <person name="Hsieh H.M."/>
            <person name="Youens-Clark K."/>
            <person name="Lutzoni F."/>
            <person name="Miadlikowska J."/>
            <person name="Eastwood D.C."/>
            <person name="Hamelin R.C."/>
            <person name="Grigoriev I.V."/>
            <person name="U'Ren J.M."/>
        </authorList>
    </citation>
    <scope>NUCLEOTIDE SEQUENCE [LARGE SCALE GENOMIC DNA]</scope>
    <source>
        <strain evidence="1 2">CBS 119005</strain>
    </source>
</reference>
<keyword evidence="2" id="KW-1185">Reference proteome</keyword>
<sequence>MAEVRQRKGKKEEPLGARIVELGTDDESDTPVPKPTRKPSTKKLVDNDDEGYSPWVDILRVLSFLVFASCGLSYLVSGGESFTWSLRAPPKYMQMDWWKAQFQGPVYLTPTELAQYDGADEAKPVYLAINGTIYDVSSNRRTYGPGGSYRFLAGADAARSYVTGCFAEDRTPDLRGVEAMYLPLDDPSVDSRFPAAELAAMKAQELKEANEKVQEALLHWVRFFENSPKYPKVGYVKKDKNWLDKEPRKKLCEAAAKGRKPRKIPGSEE</sequence>
<comment type="caution">
    <text evidence="1">The sequence shown here is derived from an EMBL/GenBank/DDBJ whole genome shotgun (WGS) entry which is preliminary data.</text>
</comment>
<accession>A0ACB9YLG7</accession>
<protein>
    <submittedName>
        <fullName evidence="1">Cytochrome b5</fullName>
    </submittedName>
</protein>
<evidence type="ECO:0000313" key="1">
    <source>
        <dbReference type="EMBL" id="KAI4859799.1"/>
    </source>
</evidence>
<gene>
    <name evidence="1" type="ORF">F4820DRAFT_438769</name>
</gene>
<proteinExistence type="predicted"/>
<name>A0ACB9YLG7_9PEZI</name>